<name>X1RC67_9ZZZZ</name>
<evidence type="ECO:0000256" key="1">
    <source>
        <dbReference type="SAM" id="Phobius"/>
    </source>
</evidence>
<dbReference type="EMBL" id="BARW01005338">
    <property type="protein sequence ID" value="GAI78158.1"/>
    <property type="molecule type" value="Genomic_DNA"/>
</dbReference>
<keyword evidence="1" id="KW-0812">Transmembrane</keyword>
<organism evidence="2">
    <name type="scientific">marine sediment metagenome</name>
    <dbReference type="NCBI Taxonomy" id="412755"/>
    <lineage>
        <taxon>unclassified sequences</taxon>
        <taxon>metagenomes</taxon>
        <taxon>ecological metagenomes</taxon>
    </lineage>
</organism>
<keyword evidence="1" id="KW-1133">Transmembrane helix</keyword>
<comment type="caution">
    <text evidence="2">The sequence shown here is derived from an EMBL/GenBank/DDBJ whole genome shotgun (WGS) entry which is preliminary data.</text>
</comment>
<gene>
    <name evidence="2" type="ORF">S12H4_11709</name>
</gene>
<evidence type="ECO:0000313" key="2">
    <source>
        <dbReference type="EMBL" id="GAI78158.1"/>
    </source>
</evidence>
<protein>
    <submittedName>
        <fullName evidence="2">Uncharacterized protein</fullName>
    </submittedName>
</protein>
<dbReference type="AlphaFoldDB" id="X1RC67"/>
<accession>X1RC67</accession>
<proteinExistence type="predicted"/>
<reference evidence="2" key="1">
    <citation type="journal article" date="2014" name="Front. Microbiol.">
        <title>High frequency of phylogenetically diverse reductive dehalogenase-homologous genes in deep subseafloor sedimentary metagenomes.</title>
        <authorList>
            <person name="Kawai M."/>
            <person name="Futagami T."/>
            <person name="Toyoda A."/>
            <person name="Takaki Y."/>
            <person name="Nishi S."/>
            <person name="Hori S."/>
            <person name="Arai W."/>
            <person name="Tsubouchi T."/>
            <person name="Morono Y."/>
            <person name="Uchiyama I."/>
            <person name="Ito T."/>
            <person name="Fujiyama A."/>
            <person name="Inagaki F."/>
            <person name="Takami H."/>
        </authorList>
    </citation>
    <scope>NUCLEOTIDE SEQUENCE</scope>
    <source>
        <strain evidence="2">Expedition CK06-06</strain>
    </source>
</reference>
<sequence>METAVPQTKGKTLENNPVLRPWQGTALGILCLIGILLIALFVGKPGYEGFKAGEMGNMI</sequence>
<keyword evidence="1" id="KW-0472">Membrane</keyword>
<feature type="transmembrane region" description="Helical" evidence="1">
    <location>
        <begin position="22"/>
        <end position="42"/>
    </location>
</feature>